<evidence type="ECO:0000313" key="1">
    <source>
        <dbReference type="EMBL" id="MSU01174.1"/>
    </source>
</evidence>
<sequence length="124" mass="13902">MNKEKIVPYRIENDRSKIIENNLIENIEKIIQSGNVAKMTVDFNKNTIHAIKHQEGTVSTIKMNFNPIGQIATFTNTNITDKELRDNYVIELYAKGTTQTAIGDITGLSQAMVHNILKEAGALK</sequence>
<dbReference type="Proteomes" id="UP000469523">
    <property type="component" value="Unassembled WGS sequence"/>
</dbReference>
<accession>A0A6N7XX81</accession>
<dbReference type="RefSeq" id="WP_154439588.1">
    <property type="nucleotide sequence ID" value="NZ_JAHLPJ010000001.1"/>
</dbReference>
<proteinExistence type="predicted"/>
<protein>
    <submittedName>
        <fullName evidence="1">Uncharacterized protein</fullName>
    </submittedName>
</protein>
<evidence type="ECO:0000313" key="2">
    <source>
        <dbReference type="Proteomes" id="UP000469523"/>
    </source>
</evidence>
<dbReference type="EMBL" id="VUNQ01000011">
    <property type="protein sequence ID" value="MSU01174.1"/>
    <property type="molecule type" value="Genomic_DNA"/>
</dbReference>
<gene>
    <name evidence="1" type="ORF">FYJ83_06785</name>
</gene>
<organism evidence="1 2">
    <name type="scientific">Tissierella pigra</name>
    <dbReference type="NCBI Taxonomy" id="2607614"/>
    <lineage>
        <taxon>Bacteria</taxon>
        <taxon>Bacillati</taxon>
        <taxon>Bacillota</taxon>
        <taxon>Tissierellia</taxon>
        <taxon>Tissierellales</taxon>
        <taxon>Tissierellaceae</taxon>
        <taxon>Tissierella</taxon>
    </lineage>
</organism>
<comment type="caution">
    <text evidence="1">The sequence shown here is derived from an EMBL/GenBank/DDBJ whole genome shotgun (WGS) entry which is preliminary data.</text>
</comment>
<name>A0A6N7XX81_9FIRM</name>
<reference evidence="1 2" key="1">
    <citation type="submission" date="2019-09" db="EMBL/GenBank/DDBJ databases">
        <title>In-depth cultivation of the pig gut microbiome towards novel bacterial diversity and tailored functional studies.</title>
        <authorList>
            <person name="Wylensek D."/>
            <person name="Hitch T.C.A."/>
            <person name="Clavel T."/>
        </authorList>
    </citation>
    <scope>NUCLEOTIDE SEQUENCE [LARGE SCALE GENOMIC DNA]</scope>
    <source>
        <strain evidence="1 2">WCA3-693-APC-4?</strain>
    </source>
</reference>
<keyword evidence="2" id="KW-1185">Reference proteome</keyword>
<dbReference type="AlphaFoldDB" id="A0A6N7XX81"/>